<keyword evidence="3" id="KW-0576">Peroxisome</keyword>
<dbReference type="PANTHER" id="PTHR12652:SF23">
    <property type="entry name" value="MICROBODY (PEROXISOME) PROLIFERATION PROTEIN PEROXIN 11B (EUROFUNG)"/>
    <property type="match status" value="1"/>
</dbReference>
<keyword evidence="7" id="KW-1185">Reference proteome</keyword>
<dbReference type="OrthoDB" id="3636394at2759"/>
<dbReference type="eggNOG" id="ENOG502SS81">
    <property type="taxonomic scope" value="Eukaryota"/>
</dbReference>
<feature type="compositionally biased region" description="Basic and acidic residues" evidence="5">
    <location>
        <begin position="212"/>
        <end position="227"/>
    </location>
</feature>
<dbReference type="GO" id="GO:0005778">
    <property type="term" value="C:peroxisomal membrane"/>
    <property type="evidence" value="ECO:0007669"/>
    <property type="project" value="UniProtKB-SubCell"/>
</dbReference>
<keyword evidence="2" id="KW-0472">Membrane</keyword>
<accession>M7T3H2</accession>
<proteinExistence type="predicted"/>
<sequence length="318" mass="34714">MARTLDQFIRFSTDSMGMERTLRLLQSIAQILSSYTLPFNLLIYTLTLAAEKPPSPDTTHVVLLALRQQFGLIRRFFRLFRFLESFNAAHKLCSNASSSVSSSSGEKAATPGTGIQTEEWLDIFGRTFNGMYLLLEASTTIDALQIDGLAVWAPETSRSLAIEAQRFWLFALICGVFAGSLRVVKVLAYTPVPVTGDVFSRGSDAGPGFGGEGDKGEEKEKDGGGDEKWDLQQEQARLRALASDRKKARSMWRRDVQAKIRGLARGVLANALDVALPGSAVGWLDLEPGTVGVAMFATSILTGLDVWERCGREVGQGL</sequence>
<gene>
    <name evidence="6" type="ORF">UCREL1_1526</name>
</gene>
<dbReference type="HOGENOM" id="CLU_049216_1_0_1"/>
<evidence type="ECO:0000256" key="5">
    <source>
        <dbReference type="SAM" id="MobiDB-lite"/>
    </source>
</evidence>
<protein>
    <submittedName>
        <fullName evidence="6">Putative ex11b-like protein</fullName>
    </submittedName>
</protein>
<reference evidence="7" key="1">
    <citation type="journal article" date="2013" name="Genome Announc.">
        <title>Draft genome sequence of the grapevine dieback fungus Eutypa lata UCR-EL1.</title>
        <authorList>
            <person name="Blanco-Ulate B."/>
            <person name="Rolshausen P.E."/>
            <person name="Cantu D."/>
        </authorList>
    </citation>
    <scope>NUCLEOTIDE SEQUENCE [LARGE SCALE GENOMIC DNA]</scope>
    <source>
        <strain evidence="7">UCR-EL1</strain>
    </source>
</reference>
<dbReference type="Pfam" id="PF05648">
    <property type="entry name" value="PEX11"/>
    <property type="match status" value="2"/>
</dbReference>
<comment type="subcellular location">
    <subcellularLocation>
        <location evidence="4">Peroxisome membrane</location>
    </subcellularLocation>
</comment>
<dbReference type="InterPro" id="IPR008733">
    <property type="entry name" value="PEX11"/>
</dbReference>
<dbReference type="Proteomes" id="UP000012174">
    <property type="component" value="Unassembled WGS sequence"/>
</dbReference>
<keyword evidence="1" id="KW-0962">Peroxisome biogenesis</keyword>
<organism evidence="6 7">
    <name type="scientific">Eutypa lata (strain UCR-EL1)</name>
    <name type="common">Grapevine dieback disease fungus</name>
    <name type="synonym">Eutypa armeniacae</name>
    <dbReference type="NCBI Taxonomy" id="1287681"/>
    <lineage>
        <taxon>Eukaryota</taxon>
        <taxon>Fungi</taxon>
        <taxon>Dikarya</taxon>
        <taxon>Ascomycota</taxon>
        <taxon>Pezizomycotina</taxon>
        <taxon>Sordariomycetes</taxon>
        <taxon>Xylariomycetidae</taxon>
        <taxon>Xylariales</taxon>
        <taxon>Diatrypaceae</taxon>
        <taxon>Eutypa</taxon>
    </lineage>
</organism>
<evidence type="ECO:0000256" key="4">
    <source>
        <dbReference type="ARBA" id="ARBA00046271"/>
    </source>
</evidence>
<evidence type="ECO:0000313" key="7">
    <source>
        <dbReference type="Proteomes" id="UP000012174"/>
    </source>
</evidence>
<name>M7T3H2_EUTLA</name>
<dbReference type="AlphaFoldDB" id="M7T3H2"/>
<dbReference type="EMBL" id="KB705644">
    <property type="protein sequence ID" value="EMR71433.1"/>
    <property type="molecule type" value="Genomic_DNA"/>
</dbReference>
<dbReference type="KEGG" id="ela:UCREL1_1526"/>
<evidence type="ECO:0000313" key="6">
    <source>
        <dbReference type="EMBL" id="EMR71433.1"/>
    </source>
</evidence>
<evidence type="ECO:0000256" key="2">
    <source>
        <dbReference type="ARBA" id="ARBA00023136"/>
    </source>
</evidence>
<evidence type="ECO:0000256" key="3">
    <source>
        <dbReference type="ARBA" id="ARBA00023140"/>
    </source>
</evidence>
<dbReference type="OMA" id="MFFTTFT"/>
<dbReference type="GO" id="GO:0016559">
    <property type="term" value="P:peroxisome fission"/>
    <property type="evidence" value="ECO:0007669"/>
    <property type="project" value="InterPro"/>
</dbReference>
<evidence type="ECO:0000256" key="1">
    <source>
        <dbReference type="ARBA" id="ARBA00022593"/>
    </source>
</evidence>
<feature type="region of interest" description="Disordered" evidence="5">
    <location>
        <begin position="203"/>
        <end position="227"/>
    </location>
</feature>
<dbReference type="PANTHER" id="PTHR12652">
    <property type="entry name" value="PEROXISOMAL BIOGENESIS FACTOR 11"/>
    <property type="match status" value="1"/>
</dbReference>